<name>A0A1V6U498_9EURO</name>
<dbReference type="EMBL" id="MLQL01000001">
    <property type="protein sequence ID" value="OQE32703.1"/>
    <property type="molecule type" value="Genomic_DNA"/>
</dbReference>
<dbReference type="Proteomes" id="UP000191342">
    <property type="component" value="Unassembled WGS sequence"/>
</dbReference>
<proteinExistence type="predicted"/>
<sequence length="145" mass="15849">MEAQIDGYCGTVQSRSALDAIDSNSTRLSTKTTTLSTPTSRTNNVRFLLVWEVYICGGHNTAGWLLPSAYNKKDPCLRCGLIAAPASVRTIASLFSTTMDIVDIMDSSPVSWKLLPSYVQYLAVPELFTSTVAMLEHRLSAKQTP</sequence>
<evidence type="ECO:0000313" key="2">
    <source>
        <dbReference type="Proteomes" id="UP000191342"/>
    </source>
</evidence>
<protein>
    <submittedName>
        <fullName evidence="1">Uncharacterized protein</fullName>
    </submittedName>
</protein>
<accession>A0A1V6U498</accession>
<organism evidence="1 2">
    <name type="scientific">Penicillium flavigenum</name>
    <dbReference type="NCBI Taxonomy" id="254877"/>
    <lineage>
        <taxon>Eukaryota</taxon>
        <taxon>Fungi</taxon>
        <taxon>Dikarya</taxon>
        <taxon>Ascomycota</taxon>
        <taxon>Pezizomycotina</taxon>
        <taxon>Eurotiomycetes</taxon>
        <taxon>Eurotiomycetidae</taxon>
        <taxon>Eurotiales</taxon>
        <taxon>Aspergillaceae</taxon>
        <taxon>Penicillium</taxon>
    </lineage>
</organism>
<dbReference type="AlphaFoldDB" id="A0A1V6U498"/>
<gene>
    <name evidence="1" type="ORF">PENFLA_c001G07039</name>
</gene>
<reference evidence="2" key="1">
    <citation type="journal article" date="2017" name="Nat. Microbiol.">
        <title>Global analysis of biosynthetic gene clusters reveals vast potential of secondary metabolite production in Penicillium species.</title>
        <authorList>
            <person name="Nielsen J.C."/>
            <person name="Grijseels S."/>
            <person name="Prigent S."/>
            <person name="Ji B."/>
            <person name="Dainat J."/>
            <person name="Nielsen K.F."/>
            <person name="Frisvad J.C."/>
            <person name="Workman M."/>
            <person name="Nielsen J."/>
        </authorList>
    </citation>
    <scope>NUCLEOTIDE SEQUENCE [LARGE SCALE GENOMIC DNA]</scope>
    <source>
        <strain evidence="2">IBT 14082</strain>
    </source>
</reference>
<comment type="caution">
    <text evidence="1">The sequence shown here is derived from an EMBL/GenBank/DDBJ whole genome shotgun (WGS) entry which is preliminary data.</text>
</comment>
<keyword evidence="2" id="KW-1185">Reference proteome</keyword>
<evidence type="ECO:0000313" key="1">
    <source>
        <dbReference type="EMBL" id="OQE32703.1"/>
    </source>
</evidence>